<organism evidence="5 6">
    <name type="scientific">Haematococcus lacustris</name>
    <name type="common">Green alga</name>
    <name type="synonym">Haematococcus pluvialis</name>
    <dbReference type="NCBI Taxonomy" id="44745"/>
    <lineage>
        <taxon>Eukaryota</taxon>
        <taxon>Viridiplantae</taxon>
        <taxon>Chlorophyta</taxon>
        <taxon>core chlorophytes</taxon>
        <taxon>Chlorophyceae</taxon>
        <taxon>CS clade</taxon>
        <taxon>Chlamydomonadales</taxon>
        <taxon>Haematococcaceae</taxon>
        <taxon>Haematococcus</taxon>
    </lineage>
</organism>
<dbReference type="GO" id="GO:0046872">
    <property type="term" value="F:metal ion binding"/>
    <property type="evidence" value="ECO:0007669"/>
    <property type="project" value="UniProtKB-KW"/>
</dbReference>
<dbReference type="InterPro" id="IPR006186">
    <property type="entry name" value="Ser/Thr-sp_prot-phosphatase"/>
</dbReference>
<evidence type="ECO:0000313" key="5">
    <source>
        <dbReference type="EMBL" id="GFH27367.1"/>
    </source>
</evidence>
<dbReference type="GO" id="GO:0016787">
    <property type="term" value="F:hydrolase activity"/>
    <property type="evidence" value="ECO:0007669"/>
    <property type="project" value="InterPro"/>
</dbReference>
<feature type="non-terminal residue" evidence="5">
    <location>
        <position position="1"/>
    </location>
</feature>
<evidence type="ECO:0000313" key="6">
    <source>
        <dbReference type="Proteomes" id="UP000485058"/>
    </source>
</evidence>
<protein>
    <submittedName>
        <fullName evidence="5">Ser_thr_phosphatase domain-containing protein</fullName>
    </submittedName>
</protein>
<dbReference type="PANTHER" id="PTHR45668:SF5">
    <property type="entry name" value="SERINE_THREONINE-PROTEIN PHOSPHATASE 5"/>
    <property type="match status" value="1"/>
</dbReference>
<dbReference type="InterPro" id="IPR004843">
    <property type="entry name" value="Calcineurin-like_PHP"/>
</dbReference>
<dbReference type="Proteomes" id="UP000485058">
    <property type="component" value="Unassembled WGS sequence"/>
</dbReference>
<dbReference type="SUPFAM" id="SSF56300">
    <property type="entry name" value="Metallo-dependent phosphatases"/>
    <property type="match status" value="1"/>
</dbReference>
<dbReference type="InterPro" id="IPR051134">
    <property type="entry name" value="PPP_phosphatase"/>
</dbReference>
<sequence length="179" mass="20193">MAYKVLYPDSMHLTRGNHESKSMNKIYGFEGEVKAKYNSTMAEVFRETFCWMPLAYVLNGKVLVVHGGLFSKDGVTLDDIRKIDRFREPPEEGLMCELLWSDPGPINGRQPSKRGVGVSFGPDVTKAFLDQNGLELLVRSHEVKEEGYQVEHDGRCVTIFSAPNYCDQVRTPVALCTGW</sequence>
<dbReference type="EMBL" id="BLLF01003447">
    <property type="protein sequence ID" value="GFH27367.1"/>
    <property type="molecule type" value="Genomic_DNA"/>
</dbReference>
<dbReference type="AlphaFoldDB" id="A0A699ZWQ8"/>
<dbReference type="InterPro" id="IPR029052">
    <property type="entry name" value="Metallo-depent_PP-like"/>
</dbReference>
<dbReference type="Pfam" id="PF00149">
    <property type="entry name" value="Metallophos"/>
    <property type="match status" value="1"/>
</dbReference>
<keyword evidence="6" id="KW-1185">Reference proteome</keyword>
<comment type="cofactor">
    <cofactor evidence="1">
        <name>Mn(2+)</name>
        <dbReference type="ChEBI" id="CHEBI:29035"/>
    </cofactor>
</comment>
<reference evidence="5 6" key="1">
    <citation type="submission" date="2020-02" db="EMBL/GenBank/DDBJ databases">
        <title>Draft genome sequence of Haematococcus lacustris strain NIES-144.</title>
        <authorList>
            <person name="Morimoto D."/>
            <person name="Nakagawa S."/>
            <person name="Yoshida T."/>
            <person name="Sawayama S."/>
        </authorList>
    </citation>
    <scope>NUCLEOTIDE SEQUENCE [LARGE SCALE GENOMIC DNA]</scope>
    <source>
        <strain evidence="5 6">NIES-144</strain>
    </source>
</reference>
<keyword evidence="2" id="KW-0479">Metal-binding</keyword>
<dbReference type="PANTHER" id="PTHR45668">
    <property type="entry name" value="SERINE/THREONINE-PROTEIN PHOSPHATASE 5-RELATED"/>
    <property type="match status" value="1"/>
</dbReference>
<evidence type="ECO:0000256" key="2">
    <source>
        <dbReference type="ARBA" id="ARBA00022723"/>
    </source>
</evidence>
<evidence type="ECO:0000259" key="4">
    <source>
        <dbReference type="SMART" id="SM00156"/>
    </source>
</evidence>
<proteinExistence type="predicted"/>
<dbReference type="Gene3D" id="3.60.21.10">
    <property type="match status" value="1"/>
</dbReference>
<name>A0A699ZWQ8_HAELA</name>
<gene>
    <name evidence="5" type="ORF">HaLaN_25674</name>
</gene>
<evidence type="ECO:0000256" key="1">
    <source>
        <dbReference type="ARBA" id="ARBA00001936"/>
    </source>
</evidence>
<comment type="caution">
    <text evidence="5">The sequence shown here is derived from an EMBL/GenBank/DDBJ whole genome shotgun (WGS) entry which is preliminary data.</text>
</comment>
<keyword evidence="3" id="KW-0464">Manganese</keyword>
<dbReference type="PRINTS" id="PR00114">
    <property type="entry name" value="STPHPHTASE"/>
</dbReference>
<feature type="non-terminal residue" evidence="5">
    <location>
        <position position="179"/>
    </location>
</feature>
<accession>A0A699ZWQ8</accession>
<dbReference type="SMART" id="SM00156">
    <property type="entry name" value="PP2Ac"/>
    <property type="match status" value="1"/>
</dbReference>
<evidence type="ECO:0000256" key="3">
    <source>
        <dbReference type="ARBA" id="ARBA00023211"/>
    </source>
</evidence>
<feature type="domain" description="Serine/threonine specific protein phosphatases" evidence="4">
    <location>
        <begin position="1"/>
        <end position="179"/>
    </location>
</feature>